<dbReference type="AlphaFoldDB" id="A0A3N9XTV0"/>
<dbReference type="InterPro" id="IPR003658">
    <property type="entry name" value="Anti-sigma_ant"/>
</dbReference>
<dbReference type="InterPro" id="IPR002645">
    <property type="entry name" value="STAS_dom"/>
</dbReference>
<evidence type="ECO:0000256" key="2">
    <source>
        <dbReference type="RuleBase" id="RU003749"/>
    </source>
</evidence>
<dbReference type="Pfam" id="PF01740">
    <property type="entry name" value="STAS"/>
    <property type="match status" value="1"/>
</dbReference>
<evidence type="ECO:0000313" key="5">
    <source>
        <dbReference type="Proteomes" id="UP000266889"/>
    </source>
</evidence>
<comment type="similarity">
    <text evidence="1 2">Belongs to the anti-sigma-factor antagonist family.</text>
</comment>
<dbReference type="GO" id="GO:0043856">
    <property type="term" value="F:anti-sigma factor antagonist activity"/>
    <property type="evidence" value="ECO:0007669"/>
    <property type="project" value="InterPro"/>
</dbReference>
<evidence type="ECO:0000313" key="4">
    <source>
        <dbReference type="EMBL" id="RQX10227.1"/>
    </source>
</evidence>
<reference evidence="4 5" key="1">
    <citation type="submission" date="2018-05" db="EMBL/GenBank/DDBJ databases">
        <title>Micromonospora from Atacama Desert.</title>
        <authorList>
            <person name="Carro L."/>
            <person name="Goodfellow M."/>
            <person name="Klenk H.-P."/>
        </authorList>
    </citation>
    <scope>NUCLEOTIDE SEQUENCE [LARGE SCALE GENOMIC DNA]</scope>
    <source>
        <strain evidence="4 5">LB32</strain>
    </source>
</reference>
<dbReference type="Proteomes" id="UP000266889">
    <property type="component" value="Unassembled WGS sequence"/>
</dbReference>
<dbReference type="InterPro" id="IPR036513">
    <property type="entry name" value="STAS_dom_sf"/>
</dbReference>
<dbReference type="CDD" id="cd07043">
    <property type="entry name" value="STAS_anti-anti-sigma_factors"/>
    <property type="match status" value="1"/>
</dbReference>
<dbReference type="NCBIfam" id="TIGR00377">
    <property type="entry name" value="ant_ant_sig"/>
    <property type="match status" value="1"/>
</dbReference>
<name>A0A3N9XTV0_9ACTN</name>
<protein>
    <recommendedName>
        <fullName evidence="2">Anti-sigma factor antagonist</fullName>
    </recommendedName>
</protein>
<evidence type="ECO:0000259" key="3">
    <source>
        <dbReference type="PROSITE" id="PS50801"/>
    </source>
</evidence>
<feature type="domain" description="STAS" evidence="3">
    <location>
        <begin position="28"/>
        <end position="137"/>
    </location>
</feature>
<evidence type="ECO:0000256" key="1">
    <source>
        <dbReference type="ARBA" id="ARBA00009013"/>
    </source>
</evidence>
<dbReference type="PROSITE" id="PS50801">
    <property type="entry name" value="STAS"/>
    <property type="match status" value="1"/>
</dbReference>
<keyword evidence="5" id="KW-1185">Reference proteome</keyword>
<organism evidence="4 5">
    <name type="scientific">Micromonospora arida</name>
    <dbReference type="NCBI Taxonomy" id="2203715"/>
    <lineage>
        <taxon>Bacteria</taxon>
        <taxon>Bacillati</taxon>
        <taxon>Actinomycetota</taxon>
        <taxon>Actinomycetes</taxon>
        <taxon>Micromonosporales</taxon>
        <taxon>Micromonosporaceae</taxon>
        <taxon>Micromonospora</taxon>
    </lineage>
</organism>
<comment type="caution">
    <text evidence="4">The sequence shown here is derived from an EMBL/GenBank/DDBJ whole genome shotgun (WGS) entry which is preliminary data.</text>
</comment>
<dbReference type="PANTHER" id="PTHR33495:SF2">
    <property type="entry name" value="ANTI-SIGMA FACTOR ANTAGONIST TM_1081-RELATED"/>
    <property type="match status" value="1"/>
</dbReference>
<dbReference type="Gene3D" id="3.30.750.24">
    <property type="entry name" value="STAS domain"/>
    <property type="match status" value="1"/>
</dbReference>
<dbReference type="EMBL" id="QGSY01000159">
    <property type="protein sequence ID" value="RQX10227.1"/>
    <property type="molecule type" value="Genomic_DNA"/>
</dbReference>
<dbReference type="PANTHER" id="PTHR33495">
    <property type="entry name" value="ANTI-SIGMA FACTOR ANTAGONIST TM_1081-RELATED-RELATED"/>
    <property type="match status" value="1"/>
</dbReference>
<gene>
    <name evidence="4" type="ORF">DLJ58_12075</name>
</gene>
<sequence>MCTGGGSFVRRRNRVSGDHRRGEVVVDLQLSVRAGRGCSVLEVRGELDMATSPQLREGLQRLVDAGDRQVVVDLAGVGFMDSSGLGALVVMFKAWRDVGGRLCLAAVQPAVRSVLSVTSVDQAIDVYDSVPEAEADMRPTDVSAG</sequence>
<accession>A0A3N9XTV0</accession>
<proteinExistence type="inferred from homology"/>
<dbReference type="OrthoDB" id="9793697at2"/>
<dbReference type="SUPFAM" id="SSF52091">
    <property type="entry name" value="SpoIIaa-like"/>
    <property type="match status" value="1"/>
</dbReference>